<protein>
    <submittedName>
        <fullName evidence="1">Uncharacterized protein</fullName>
    </submittedName>
</protein>
<evidence type="ECO:0000313" key="2">
    <source>
        <dbReference type="Proteomes" id="UP001202827"/>
    </source>
</evidence>
<reference evidence="1 2" key="1">
    <citation type="submission" date="2022-04" db="EMBL/GenBank/DDBJ databases">
        <title>Rhizobium coralii sp. nov., isolated from coral Turbinaria peltata.</title>
        <authorList>
            <person name="Sun H."/>
        </authorList>
    </citation>
    <scope>NUCLEOTIDE SEQUENCE [LARGE SCALE GENOMIC DNA]</scope>
    <source>
        <strain evidence="1 2">NTR19</strain>
    </source>
</reference>
<dbReference type="RefSeq" id="WP_248681899.1">
    <property type="nucleotide sequence ID" value="NZ_JALPRY010000004.1"/>
</dbReference>
<evidence type="ECO:0000313" key="1">
    <source>
        <dbReference type="EMBL" id="MCK8779088.1"/>
    </source>
</evidence>
<sequence length="49" mass="5412">MGMTPAETLACSPFEYLAALDGFMEANDPDSDKRLSEAEKDALWEMLEA</sequence>
<gene>
    <name evidence="1" type="ORF">M0654_03720</name>
</gene>
<comment type="caution">
    <text evidence="1">The sequence shown here is derived from an EMBL/GenBank/DDBJ whole genome shotgun (WGS) entry which is preliminary data.</text>
</comment>
<name>A0ABT0IML1_9HYPH</name>
<organism evidence="1 2">
    <name type="scientific">Neorhizobium turbinariae</name>
    <dbReference type="NCBI Taxonomy" id="2937795"/>
    <lineage>
        <taxon>Bacteria</taxon>
        <taxon>Pseudomonadati</taxon>
        <taxon>Pseudomonadota</taxon>
        <taxon>Alphaproteobacteria</taxon>
        <taxon>Hyphomicrobiales</taxon>
        <taxon>Rhizobiaceae</taxon>
        <taxon>Rhizobium/Agrobacterium group</taxon>
        <taxon>Neorhizobium</taxon>
    </lineage>
</organism>
<keyword evidence="2" id="KW-1185">Reference proteome</keyword>
<accession>A0ABT0IML1</accession>
<dbReference type="EMBL" id="JALPRY010000004">
    <property type="protein sequence ID" value="MCK8779088.1"/>
    <property type="molecule type" value="Genomic_DNA"/>
</dbReference>
<proteinExistence type="predicted"/>
<dbReference type="Proteomes" id="UP001202827">
    <property type="component" value="Unassembled WGS sequence"/>
</dbReference>